<comment type="catalytic activity">
    <reaction evidence="18">
        <text>L-threonyl-[protein] + ATP = O-phospho-L-threonyl-[protein] + ADP + H(+)</text>
        <dbReference type="Rhea" id="RHEA:46608"/>
        <dbReference type="Rhea" id="RHEA-COMP:11060"/>
        <dbReference type="Rhea" id="RHEA-COMP:11605"/>
        <dbReference type="ChEBI" id="CHEBI:15378"/>
        <dbReference type="ChEBI" id="CHEBI:30013"/>
        <dbReference type="ChEBI" id="CHEBI:30616"/>
        <dbReference type="ChEBI" id="CHEBI:61977"/>
        <dbReference type="ChEBI" id="CHEBI:456216"/>
        <dbReference type="EC" id="2.7.11.1"/>
    </reaction>
</comment>
<dbReference type="GO" id="GO:0048544">
    <property type="term" value="P:recognition of pollen"/>
    <property type="evidence" value="ECO:0007669"/>
    <property type="project" value="InterPro"/>
</dbReference>
<dbReference type="Pfam" id="PF08276">
    <property type="entry name" value="PAN_2"/>
    <property type="match status" value="1"/>
</dbReference>
<evidence type="ECO:0000256" key="13">
    <source>
        <dbReference type="ARBA" id="ARBA00022989"/>
    </source>
</evidence>
<dbReference type="SUPFAM" id="SSF56112">
    <property type="entry name" value="Protein kinase-like (PK-like)"/>
    <property type="match status" value="1"/>
</dbReference>
<evidence type="ECO:0000256" key="8">
    <source>
        <dbReference type="ARBA" id="ARBA00022692"/>
    </source>
</evidence>
<dbReference type="EMBL" id="JXTC01000142">
    <property type="protein sequence ID" value="PON85821.1"/>
    <property type="molecule type" value="Genomic_DNA"/>
</dbReference>
<dbReference type="PROSITE" id="PS50011">
    <property type="entry name" value="PROTEIN_KINASE_DOM"/>
    <property type="match status" value="1"/>
</dbReference>
<feature type="non-terminal residue" evidence="25">
    <location>
        <position position="750"/>
    </location>
</feature>
<evidence type="ECO:0000256" key="20">
    <source>
        <dbReference type="PROSITE-ProRule" id="PRU10141"/>
    </source>
</evidence>
<dbReference type="FunCoup" id="A0A2P5EJU9">
    <property type="interactions" value="218"/>
</dbReference>
<evidence type="ECO:0000256" key="9">
    <source>
        <dbReference type="ARBA" id="ARBA00022729"/>
    </source>
</evidence>
<evidence type="ECO:0000256" key="18">
    <source>
        <dbReference type="ARBA" id="ARBA00047899"/>
    </source>
</evidence>
<gene>
    <name evidence="25" type="ORF">TorRG33x02_184310</name>
</gene>
<evidence type="ECO:0000256" key="4">
    <source>
        <dbReference type="ARBA" id="ARBA00012513"/>
    </source>
</evidence>
<dbReference type="InterPro" id="IPR000858">
    <property type="entry name" value="S_locus_glycoprot_dom"/>
</dbReference>
<keyword evidence="10 20" id="KW-0547">Nucleotide-binding</keyword>
<dbReference type="FunFam" id="1.10.510.10:FF:000240">
    <property type="entry name" value="Lectin-domain containing receptor kinase A4.3"/>
    <property type="match status" value="1"/>
</dbReference>
<proteinExistence type="inferred from homology"/>
<dbReference type="SMART" id="SM00108">
    <property type="entry name" value="B_lectin"/>
    <property type="match status" value="1"/>
</dbReference>
<keyword evidence="17" id="KW-0325">Glycoprotein</keyword>
<dbReference type="InterPro" id="IPR003609">
    <property type="entry name" value="Pan_app"/>
</dbReference>
<dbReference type="GO" id="GO:0004674">
    <property type="term" value="F:protein serine/threonine kinase activity"/>
    <property type="evidence" value="ECO:0007669"/>
    <property type="project" value="UniProtKB-KW"/>
</dbReference>
<comment type="caution">
    <text evidence="25">The sequence shown here is derived from an EMBL/GenBank/DDBJ whole genome shotgun (WGS) entry which is preliminary data.</text>
</comment>
<keyword evidence="9" id="KW-0732">Signal</keyword>
<accession>A0A2P5EJU9</accession>
<keyword evidence="12 20" id="KW-0067">ATP-binding</keyword>
<dbReference type="PROSITE" id="PS50927">
    <property type="entry name" value="BULB_LECTIN"/>
    <property type="match status" value="1"/>
</dbReference>
<keyword evidence="8 21" id="KW-0812">Transmembrane</keyword>
<dbReference type="InterPro" id="IPR001480">
    <property type="entry name" value="Bulb-type_lectin_dom"/>
</dbReference>
<dbReference type="Proteomes" id="UP000237000">
    <property type="component" value="Unassembled WGS sequence"/>
</dbReference>
<organism evidence="25 26">
    <name type="scientific">Trema orientale</name>
    <name type="common">Charcoal tree</name>
    <name type="synonym">Celtis orientalis</name>
    <dbReference type="NCBI Taxonomy" id="63057"/>
    <lineage>
        <taxon>Eukaryota</taxon>
        <taxon>Viridiplantae</taxon>
        <taxon>Streptophyta</taxon>
        <taxon>Embryophyta</taxon>
        <taxon>Tracheophyta</taxon>
        <taxon>Spermatophyta</taxon>
        <taxon>Magnoliopsida</taxon>
        <taxon>eudicotyledons</taxon>
        <taxon>Gunneridae</taxon>
        <taxon>Pentapetalae</taxon>
        <taxon>rosids</taxon>
        <taxon>fabids</taxon>
        <taxon>Rosales</taxon>
        <taxon>Cannabaceae</taxon>
        <taxon>Trema</taxon>
    </lineage>
</organism>
<comment type="similarity">
    <text evidence="2">In the N-terminal section; belongs to the leguminous lectin family.</text>
</comment>
<dbReference type="InterPro" id="IPR024171">
    <property type="entry name" value="SRK-like_kinase"/>
</dbReference>
<dbReference type="STRING" id="63057.A0A2P5EJU9"/>
<comment type="subcellular location">
    <subcellularLocation>
        <location evidence="1">Cell membrane</location>
        <topology evidence="1">Single-pass type I membrane protein</topology>
    </subcellularLocation>
</comment>
<dbReference type="Gene3D" id="3.30.200.20">
    <property type="entry name" value="Phosphorylase Kinase, domain 1"/>
    <property type="match status" value="1"/>
</dbReference>
<dbReference type="PROSITE" id="PS50948">
    <property type="entry name" value="PAN"/>
    <property type="match status" value="1"/>
</dbReference>
<comment type="catalytic activity">
    <reaction evidence="19">
        <text>L-seryl-[protein] + ATP = O-phospho-L-seryl-[protein] + ADP + H(+)</text>
        <dbReference type="Rhea" id="RHEA:17989"/>
        <dbReference type="Rhea" id="RHEA-COMP:9863"/>
        <dbReference type="Rhea" id="RHEA-COMP:11604"/>
        <dbReference type="ChEBI" id="CHEBI:15378"/>
        <dbReference type="ChEBI" id="CHEBI:29999"/>
        <dbReference type="ChEBI" id="CHEBI:30616"/>
        <dbReference type="ChEBI" id="CHEBI:83421"/>
        <dbReference type="ChEBI" id="CHEBI:456216"/>
        <dbReference type="EC" id="2.7.11.1"/>
    </reaction>
</comment>
<evidence type="ECO:0000256" key="10">
    <source>
        <dbReference type="ARBA" id="ARBA00022741"/>
    </source>
</evidence>
<comment type="similarity">
    <text evidence="3">In the C-terminal section; belongs to the protein kinase superfamily. Ser/Thr protein kinase family.</text>
</comment>
<dbReference type="PROSITE" id="PS00108">
    <property type="entry name" value="PROTEIN_KINASE_ST"/>
    <property type="match status" value="1"/>
</dbReference>
<dbReference type="SMART" id="SM00473">
    <property type="entry name" value="PAN_AP"/>
    <property type="match status" value="1"/>
</dbReference>
<dbReference type="Gene3D" id="1.10.510.10">
    <property type="entry name" value="Transferase(Phosphotransferase) domain 1"/>
    <property type="match status" value="1"/>
</dbReference>
<dbReference type="PANTHER" id="PTHR32444:SF250">
    <property type="entry name" value="NON-SPECIFIC SERINE_THREONINE PROTEIN KINASE"/>
    <property type="match status" value="1"/>
</dbReference>
<evidence type="ECO:0000256" key="15">
    <source>
        <dbReference type="ARBA" id="ARBA00023157"/>
    </source>
</evidence>
<feature type="binding site" evidence="20">
    <location>
        <position position="552"/>
    </location>
    <ligand>
        <name>ATP</name>
        <dbReference type="ChEBI" id="CHEBI:30616"/>
    </ligand>
</feature>
<dbReference type="SMART" id="SM00220">
    <property type="entry name" value="S_TKc"/>
    <property type="match status" value="1"/>
</dbReference>
<dbReference type="InterPro" id="IPR008271">
    <property type="entry name" value="Ser/Thr_kinase_AS"/>
</dbReference>
<dbReference type="PANTHER" id="PTHR32444">
    <property type="entry name" value="BULB-TYPE LECTIN DOMAIN-CONTAINING PROTEIN"/>
    <property type="match status" value="1"/>
</dbReference>
<dbReference type="PROSITE" id="PS00107">
    <property type="entry name" value="PROTEIN_KINASE_ATP"/>
    <property type="match status" value="1"/>
</dbReference>
<evidence type="ECO:0000256" key="12">
    <source>
        <dbReference type="ARBA" id="ARBA00022840"/>
    </source>
</evidence>
<keyword evidence="11 25" id="KW-0418">Kinase</keyword>
<reference evidence="26" key="1">
    <citation type="submission" date="2016-06" db="EMBL/GenBank/DDBJ databases">
        <title>Parallel loss of symbiosis genes in relatives of nitrogen-fixing non-legume Parasponia.</title>
        <authorList>
            <person name="Van Velzen R."/>
            <person name="Holmer R."/>
            <person name="Bu F."/>
            <person name="Rutten L."/>
            <person name="Van Zeijl A."/>
            <person name="Liu W."/>
            <person name="Santuari L."/>
            <person name="Cao Q."/>
            <person name="Sharma T."/>
            <person name="Shen D."/>
            <person name="Roswanjaya Y."/>
            <person name="Wardhani T."/>
            <person name="Kalhor M.S."/>
            <person name="Jansen J."/>
            <person name="Van den Hoogen J."/>
            <person name="Gungor B."/>
            <person name="Hartog M."/>
            <person name="Hontelez J."/>
            <person name="Verver J."/>
            <person name="Yang W.-C."/>
            <person name="Schijlen E."/>
            <person name="Repin R."/>
            <person name="Schilthuizen M."/>
            <person name="Schranz E."/>
            <person name="Heidstra R."/>
            <person name="Miyata K."/>
            <person name="Fedorova E."/>
            <person name="Kohlen W."/>
            <person name="Bisseling T."/>
            <person name="Smit S."/>
            <person name="Geurts R."/>
        </authorList>
    </citation>
    <scope>NUCLEOTIDE SEQUENCE [LARGE SCALE GENOMIC DNA]</scope>
    <source>
        <strain evidence="26">cv. RG33-2</strain>
    </source>
</reference>
<dbReference type="OrthoDB" id="1934880at2759"/>
<feature type="domain" description="Bulb-type lectin" evidence="23">
    <location>
        <begin position="30"/>
        <end position="155"/>
    </location>
</feature>
<sequence length="750" mass="83777">MGTKDRECSLLLIPIFQIFYLFPSLYCHEIYNITSSQALSQGQSLVSSSQNFELGFFSPNNSANQYVGMWYKGISPRTVVWVANRENPITIADSAAATLMIGSNGNLELVNGNDKSVMWSTNIRVRSNSSIAVLSDNGNLVLNDGISGETLWQSFYHSGDTFMPGATLGYNLKTGDNYVLTSWKSDSDPAPGNFTFGISKQSPPEAFVWINGLTPYWRSGPWDKSKFIGIPEMDTSYQSSLSLQQDLDKGTTILYFNMYNNSVVPRVFVSSQGVLTTLLGDKTSSNWENNWEAPRSRCEFYGACGPFGVCKAYDSPICKCLKGFVPKSYQEWRNGNWTGGCERRTELLCEKSNNSEASQGGKQDGFYKMSTLKLPDFYEFVPVDDANGCYTWCLNNCSCAAYAYVNGIGCLVWSESLIDILEFPSGGEDLFLRLAQAELVKGQKITKTVISLAVISGSVIFIGLVFSLKRRRTNQKRQVKETTEQFGSAETGDLPIKTLQSAKHDPSELRSFDLDSILVATNHFNIKNKLGQGGFGSVYKGKLQDGREIAVKRLSSSSGQGIEELKNETILISKLQHRNLVKLLGFCIEEEEKILVLELMPNRSLDTFIFDPMRSPELNWATRFSIIDGVARGLVYLHRDSCLRVIHRDLKVSNILLDEKMNPKISDFGLARIFQGTMDLVNTHRVVGTFGYMSPEYAMGGIFSEKSDVFSFGVMLLEIVSGKKNSSFHYYEQELSLIAHAWKLWNESRG</sequence>
<evidence type="ECO:0000256" key="5">
    <source>
        <dbReference type="ARBA" id="ARBA00022475"/>
    </source>
</evidence>
<dbReference type="GO" id="GO:0005886">
    <property type="term" value="C:plasma membrane"/>
    <property type="evidence" value="ECO:0007669"/>
    <property type="project" value="UniProtKB-SubCell"/>
</dbReference>
<keyword evidence="14 21" id="KW-0472">Membrane</keyword>
<keyword evidence="15" id="KW-1015">Disulfide bond</keyword>
<evidence type="ECO:0000256" key="16">
    <source>
        <dbReference type="ARBA" id="ARBA00023170"/>
    </source>
</evidence>
<protein>
    <recommendedName>
        <fullName evidence="4">non-specific serine/threonine protein kinase</fullName>
        <ecNumber evidence="4">2.7.11.1</ecNumber>
    </recommendedName>
</protein>
<evidence type="ECO:0000256" key="7">
    <source>
        <dbReference type="ARBA" id="ARBA00022679"/>
    </source>
</evidence>
<evidence type="ECO:0000256" key="6">
    <source>
        <dbReference type="ARBA" id="ARBA00022527"/>
    </source>
</evidence>
<name>A0A2P5EJU9_TREOI</name>
<dbReference type="FunFam" id="2.90.10.10:FF:000005">
    <property type="entry name" value="G-type lectin S-receptor-like serine/threonine-protein kinase"/>
    <property type="match status" value="1"/>
</dbReference>
<evidence type="ECO:0000256" key="3">
    <source>
        <dbReference type="ARBA" id="ARBA00010217"/>
    </source>
</evidence>
<keyword evidence="7" id="KW-0808">Transferase</keyword>
<evidence type="ECO:0000256" key="2">
    <source>
        <dbReference type="ARBA" id="ARBA00008536"/>
    </source>
</evidence>
<dbReference type="Gene3D" id="2.90.10.10">
    <property type="entry name" value="Bulb-type lectin domain"/>
    <property type="match status" value="1"/>
</dbReference>
<dbReference type="CDD" id="cd00028">
    <property type="entry name" value="B_lectin"/>
    <property type="match status" value="1"/>
</dbReference>
<keyword evidence="26" id="KW-1185">Reference proteome</keyword>
<evidence type="ECO:0000313" key="26">
    <source>
        <dbReference type="Proteomes" id="UP000237000"/>
    </source>
</evidence>
<evidence type="ECO:0000259" key="23">
    <source>
        <dbReference type="PROSITE" id="PS50927"/>
    </source>
</evidence>
<feature type="transmembrane region" description="Helical" evidence="21">
    <location>
        <begin position="449"/>
        <end position="468"/>
    </location>
</feature>
<evidence type="ECO:0000259" key="22">
    <source>
        <dbReference type="PROSITE" id="PS50011"/>
    </source>
</evidence>
<dbReference type="InterPro" id="IPR001245">
    <property type="entry name" value="Ser-Thr/Tyr_kinase_cat_dom"/>
</dbReference>
<dbReference type="GO" id="GO:0005524">
    <property type="term" value="F:ATP binding"/>
    <property type="evidence" value="ECO:0007669"/>
    <property type="project" value="UniProtKB-UniRule"/>
</dbReference>
<evidence type="ECO:0000256" key="21">
    <source>
        <dbReference type="SAM" id="Phobius"/>
    </source>
</evidence>
<dbReference type="SUPFAM" id="SSF51110">
    <property type="entry name" value="alpha-D-mannose-specific plant lectins"/>
    <property type="match status" value="1"/>
</dbReference>
<dbReference type="AlphaFoldDB" id="A0A2P5EJU9"/>
<dbReference type="GO" id="GO:0002229">
    <property type="term" value="P:defense response to oomycetes"/>
    <property type="evidence" value="ECO:0007669"/>
    <property type="project" value="UniProtKB-ARBA"/>
</dbReference>
<dbReference type="InterPro" id="IPR000719">
    <property type="entry name" value="Prot_kinase_dom"/>
</dbReference>
<keyword evidence="6" id="KW-0723">Serine/threonine-protein kinase</keyword>
<evidence type="ECO:0000256" key="19">
    <source>
        <dbReference type="ARBA" id="ARBA00048679"/>
    </source>
</evidence>
<evidence type="ECO:0000313" key="25">
    <source>
        <dbReference type="EMBL" id="PON85821.1"/>
    </source>
</evidence>
<keyword evidence="16 25" id="KW-0675">Receptor</keyword>
<evidence type="ECO:0000259" key="24">
    <source>
        <dbReference type="PROSITE" id="PS50948"/>
    </source>
</evidence>
<dbReference type="Pfam" id="PF00954">
    <property type="entry name" value="S_locus_glycop"/>
    <property type="match status" value="1"/>
</dbReference>
<dbReference type="InterPro" id="IPR011009">
    <property type="entry name" value="Kinase-like_dom_sf"/>
</dbReference>
<dbReference type="InterPro" id="IPR017441">
    <property type="entry name" value="Protein_kinase_ATP_BS"/>
</dbReference>
<dbReference type="InterPro" id="IPR036426">
    <property type="entry name" value="Bulb-type_lectin_dom_sf"/>
</dbReference>
<keyword evidence="5" id="KW-1003">Cell membrane</keyword>
<evidence type="ECO:0000256" key="1">
    <source>
        <dbReference type="ARBA" id="ARBA00004251"/>
    </source>
</evidence>
<dbReference type="Pfam" id="PF07714">
    <property type="entry name" value="PK_Tyr_Ser-Thr"/>
    <property type="match status" value="1"/>
</dbReference>
<keyword evidence="13 21" id="KW-1133">Transmembrane helix</keyword>
<feature type="domain" description="Apple" evidence="24">
    <location>
        <begin position="349"/>
        <end position="435"/>
    </location>
</feature>
<evidence type="ECO:0000256" key="14">
    <source>
        <dbReference type="ARBA" id="ARBA00023136"/>
    </source>
</evidence>
<dbReference type="Pfam" id="PF01453">
    <property type="entry name" value="B_lectin"/>
    <property type="match status" value="1"/>
</dbReference>
<dbReference type="PIRSF" id="PIRSF000641">
    <property type="entry name" value="SRK"/>
    <property type="match status" value="1"/>
</dbReference>
<dbReference type="InParanoid" id="A0A2P5EJU9"/>
<dbReference type="CDD" id="cd01098">
    <property type="entry name" value="PAN_AP_plant"/>
    <property type="match status" value="1"/>
</dbReference>
<dbReference type="EC" id="2.7.11.1" evidence="4"/>
<evidence type="ECO:0000256" key="17">
    <source>
        <dbReference type="ARBA" id="ARBA00023180"/>
    </source>
</evidence>
<feature type="domain" description="Protein kinase" evidence="22">
    <location>
        <begin position="524"/>
        <end position="750"/>
    </location>
</feature>
<dbReference type="FunFam" id="3.30.200.20:FF:000195">
    <property type="entry name" value="G-type lectin S-receptor-like serine/threonine-protein kinase"/>
    <property type="match status" value="1"/>
</dbReference>
<evidence type="ECO:0000256" key="11">
    <source>
        <dbReference type="ARBA" id="ARBA00022777"/>
    </source>
</evidence>